<evidence type="ECO:0000256" key="1">
    <source>
        <dbReference type="SAM" id="Phobius"/>
    </source>
</evidence>
<feature type="transmembrane region" description="Helical" evidence="1">
    <location>
        <begin position="41"/>
        <end position="62"/>
    </location>
</feature>
<keyword evidence="1" id="KW-0812">Transmembrane</keyword>
<proteinExistence type="predicted"/>
<organism evidence="2 3">
    <name type="scientific">Arabidopsis suecica</name>
    <name type="common">Swedish thale-cress</name>
    <name type="synonym">Cardaminopsis suecica</name>
    <dbReference type="NCBI Taxonomy" id="45249"/>
    <lineage>
        <taxon>Eukaryota</taxon>
        <taxon>Viridiplantae</taxon>
        <taxon>Streptophyta</taxon>
        <taxon>Embryophyta</taxon>
        <taxon>Tracheophyta</taxon>
        <taxon>Spermatophyta</taxon>
        <taxon>Magnoliopsida</taxon>
        <taxon>eudicotyledons</taxon>
        <taxon>Gunneridae</taxon>
        <taxon>Pentapetalae</taxon>
        <taxon>rosids</taxon>
        <taxon>malvids</taxon>
        <taxon>Brassicales</taxon>
        <taxon>Brassicaceae</taxon>
        <taxon>Camelineae</taxon>
        <taxon>Arabidopsis</taxon>
    </lineage>
</organism>
<sequence length="70" mass="8263">MCRMAAQLVYIVGRETDRDYKVFLDGLGLGRVRDALFYNSFPGLLFVLLFGLFMNCFHLLFIKLKEKYQF</sequence>
<keyword evidence="3" id="KW-1185">Reference proteome</keyword>
<evidence type="ECO:0000313" key="2">
    <source>
        <dbReference type="EMBL" id="KAG7565556.1"/>
    </source>
</evidence>
<protein>
    <submittedName>
        <fullName evidence="2">Uncharacterized protein</fullName>
    </submittedName>
</protein>
<keyword evidence="1" id="KW-1133">Transmembrane helix</keyword>
<comment type="caution">
    <text evidence="2">The sequence shown here is derived from an EMBL/GenBank/DDBJ whole genome shotgun (WGS) entry which is preliminary data.</text>
</comment>
<name>A0A8T2A1K8_ARASU</name>
<accession>A0A8T2A1K8</accession>
<keyword evidence="1" id="KW-0472">Membrane</keyword>
<dbReference type="AlphaFoldDB" id="A0A8T2A1K8"/>
<dbReference type="EMBL" id="JAEFBJ010000010">
    <property type="protein sequence ID" value="KAG7565556.1"/>
    <property type="molecule type" value="Genomic_DNA"/>
</dbReference>
<dbReference type="Proteomes" id="UP000694251">
    <property type="component" value="Chromosome 10"/>
</dbReference>
<gene>
    <name evidence="2" type="ORF">ISN44_As10g022290</name>
</gene>
<reference evidence="2 3" key="1">
    <citation type="submission" date="2020-12" db="EMBL/GenBank/DDBJ databases">
        <title>Concerted genomic and epigenomic changes stabilize Arabidopsis allopolyploids.</title>
        <authorList>
            <person name="Chen Z."/>
        </authorList>
    </citation>
    <scope>NUCLEOTIDE SEQUENCE [LARGE SCALE GENOMIC DNA]</scope>
    <source>
        <strain evidence="2">As9502</strain>
        <tissue evidence="2">Leaf</tissue>
    </source>
</reference>
<evidence type="ECO:0000313" key="3">
    <source>
        <dbReference type="Proteomes" id="UP000694251"/>
    </source>
</evidence>